<dbReference type="PRINTS" id="PR00123">
    <property type="entry name" value="ATPASEA"/>
</dbReference>
<keyword evidence="11" id="KW-1003">Cell membrane</keyword>
<dbReference type="InterPro" id="IPR023011">
    <property type="entry name" value="ATP_synth_F0_asu_AS"/>
</dbReference>
<comment type="similarity">
    <text evidence="2 11 12">Belongs to the ATPase A chain family.</text>
</comment>
<gene>
    <name evidence="11" type="primary">atpB</name>
    <name evidence="13" type="ORF">SAMN05216231_0588</name>
</gene>
<dbReference type="PANTHER" id="PTHR42823">
    <property type="entry name" value="ATP SYNTHASE SUBUNIT A, CHLOROPLASTIC"/>
    <property type="match status" value="1"/>
</dbReference>
<keyword evidence="3 11" id="KW-0813">Transport</keyword>
<sequence length="240" mass="26647">MDHEAPLALDVFGISWLDFNLSNVLMMAIASLIVFVLCVLGSRKLQMKPTGAQNFMEWVIDFVKGMINDTMDWKTGKVFLPLGLTLITYILVSNLMGVATMVTFGHDLWWKSPTSDPGITLTLSTMVIVLTHYYGIKVRGVKEYGKDYIRPFPVFLPIKIIEEFANTLTLGLRLFGNIYAGEVLLGLLAATTSAGIWGFLGGAIPMLAWQGFSLFIGSIQAFIFTMLTMVYMSHKVSSDH</sequence>
<keyword evidence="7 11" id="KW-1133">Transmembrane helix</keyword>
<feature type="transmembrane region" description="Helical" evidence="11">
    <location>
        <begin position="178"/>
        <end position="200"/>
    </location>
</feature>
<evidence type="ECO:0000256" key="2">
    <source>
        <dbReference type="ARBA" id="ARBA00006810"/>
    </source>
</evidence>
<reference evidence="13 14" key="1">
    <citation type="submission" date="2016-10" db="EMBL/GenBank/DDBJ databases">
        <authorList>
            <person name="de Groot N.N."/>
        </authorList>
    </citation>
    <scope>NUCLEOTIDE SEQUENCE [LARGE SCALE GENOMIC DNA]</scope>
    <source>
        <strain evidence="13 14">CGMCC 1.10449</strain>
    </source>
</reference>
<feature type="transmembrane region" description="Helical" evidence="11">
    <location>
        <begin position="119"/>
        <end position="136"/>
    </location>
</feature>
<evidence type="ECO:0000256" key="7">
    <source>
        <dbReference type="ARBA" id="ARBA00022989"/>
    </source>
</evidence>
<evidence type="ECO:0000256" key="11">
    <source>
        <dbReference type="HAMAP-Rule" id="MF_01393"/>
    </source>
</evidence>
<dbReference type="PANTHER" id="PTHR42823:SF3">
    <property type="entry name" value="ATP SYNTHASE SUBUNIT A, CHLOROPLASTIC"/>
    <property type="match status" value="1"/>
</dbReference>
<dbReference type="InterPro" id="IPR045082">
    <property type="entry name" value="ATP_syn_F0_a_bact/chloroplast"/>
</dbReference>
<feature type="transmembrane region" description="Helical" evidence="11">
    <location>
        <begin position="78"/>
        <end position="99"/>
    </location>
</feature>
<feature type="transmembrane region" description="Helical" evidence="11">
    <location>
        <begin position="20"/>
        <end position="40"/>
    </location>
</feature>
<dbReference type="GO" id="GO:0045259">
    <property type="term" value="C:proton-transporting ATP synthase complex"/>
    <property type="evidence" value="ECO:0007669"/>
    <property type="project" value="UniProtKB-KW"/>
</dbReference>
<keyword evidence="9 11" id="KW-0472">Membrane</keyword>
<dbReference type="InterPro" id="IPR000568">
    <property type="entry name" value="ATP_synth_F0_asu"/>
</dbReference>
<dbReference type="GO" id="GO:0046933">
    <property type="term" value="F:proton-transporting ATP synthase activity, rotational mechanism"/>
    <property type="evidence" value="ECO:0007669"/>
    <property type="project" value="UniProtKB-UniRule"/>
</dbReference>
<dbReference type="HAMAP" id="MF_01393">
    <property type="entry name" value="ATP_synth_a_bact"/>
    <property type="match status" value="1"/>
</dbReference>
<comment type="function">
    <text evidence="11 12">Key component of the proton channel; it plays a direct role in the translocation of protons across the membrane.</text>
</comment>
<evidence type="ECO:0000256" key="5">
    <source>
        <dbReference type="ARBA" id="ARBA00022692"/>
    </source>
</evidence>
<dbReference type="Proteomes" id="UP000199444">
    <property type="component" value="Unassembled WGS sequence"/>
</dbReference>
<dbReference type="PROSITE" id="PS00449">
    <property type="entry name" value="ATPASE_A"/>
    <property type="match status" value="1"/>
</dbReference>
<dbReference type="AlphaFoldDB" id="A0A1H0YD95"/>
<dbReference type="InterPro" id="IPR035908">
    <property type="entry name" value="F0_ATP_A_sf"/>
</dbReference>
<evidence type="ECO:0000256" key="12">
    <source>
        <dbReference type="RuleBase" id="RU000483"/>
    </source>
</evidence>
<dbReference type="NCBIfam" id="TIGR01131">
    <property type="entry name" value="ATP_synt_6_or_A"/>
    <property type="match status" value="1"/>
</dbReference>
<dbReference type="STRING" id="553311.SAMN05216231_0588"/>
<dbReference type="NCBIfam" id="NF004479">
    <property type="entry name" value="PRK05815.1-4"/>
    <property type="match status" value="1"/>
</dbReference>
<evidence type="ECO:0000256" key="8">
    <source>
        <dbReference type="ARBA" id="ARBA00023065"/>
    </source>
</evidence>
<dbReference type="GO" id="GO:0042777">
    <property type="term" value="P:proton motive force-driven plasma membrane ATP synthesis"/>
    <property type="evidence" value="ECO:0007669"/>
    <property type="project" value="TreeGrafter"/>
</dbReference>
<keyword evidence="14" id="KW-1185">Reference proteome</keyword>
<dbReference type="Gene3D" id="1.20.120.220">
    <property type="entry name" value="ATP synthase, F0 complex, subunit A"/>
    <property type="match status" value="1"/>
</dbReference>
<keyword evidence="4 11" id="KW-0138">CF(0)</keyword>
<keyword evidence="5 11" id="KW-0812">Transmembrane</keyword>
<organism evidence="13 14">
    <name type="scientific">Virgibacillus salinus</name>
    <dbReference type="NCBI Taxonomy" id="553311"/>
    <lineage>
        <taxon>Bacteria</taxon>
        <taxon>Bacillati</taxon>
        <taxon>Bacillota</taxon>
        <taxon>Bacilli</taxon>
        <taxon>Bacillales</taxon>
        <taxon>Bacillaceae</taxon>
        <taxon>Virgibacillus</taxon>
    </lineage>
</organism>
<evidence type="ECO:0000313" key="14">
    <source>
        <dbReference type="Proteomes" id="UP000199444"/>
    </source>
</evidence>
<dbReference type="Pfam" id="PF00119">
    <property type="entry name" value="ATP-synt_A"/>
    <property type="match status" value="1"/>
</dbReference>
<evidence type="ECO:0000256" key="1">
    <source>
        <dbReference type="ARBA" id="ARBA00004141"/>
    </source>
</evidence>
<dbReference type="CDD" id="cd00310">
    <property type="entry name" value="ATP-synt_Fo_a_6"/>
    <property type="match status" value="1"/>
</dbReference>
<accession>A0A1H0YD95</accession>
<keyword evidence="10 11" id="KW-0066">ATP synthesis</keyword>
<proteinExistence type="inferred from homology"/>
<comment type="subcellular location">
    <subcellularLocation>
        <location evidence="11 12">Cell membrane</location>
        <topology evidence="11 12">Multi-pass membrane protein</topology>
    </subcellularLocation>
    <subcellularLocation>
        <location evidence="1">Membrane</location>
        <topology evidence="1">Multi-pass membrane protein</topology>
    </subcellularLocation>
</comment>
<evidence type="ECO:0000256" key="9">
    <source>
        <dbReference type="ARBA" id="ARBA00023136"/>
    </source>
</evidence>
<evidence type="ECO:0000256" key="10">
    <source>
        <dbReference type="ARBA" id="ARBA00023310"/>
    </source>
</evidence>
<dbReference type="EMBL" id="FNKD01000001">
    <property type="protein sequence ID" value="SDQ13174.1"/>
    <property type="molecule type" value="Genomic_DNA"/>
</dbReference>
<feature type="transmembrane region" description="Helical" evidence="11">
    <location>
        <begin position="212"/>
        <end position="232"/>
    </location>
</feature>
<dbReference type="GO" id="GO:0005886">
    <property type="term" value="C:plasma membrane"/>
    <property type="evidence" value="ECO:0007669"/>
    <property type="project" value="UniProtKB-SubCell"/>
</dbReference>
<keyword evidence="6 11" id="KW-0375">Hydrogen ion transport</keyword>
<dbReference type="RefSeq" id="WP_092491453.1">
    <property type="nucleotide sequence ID" value="NZ_FNKD01000001.1"/>
</dbReference>
<evidence type="ECO:0000313" key="13">
    <source>
        <dbReference type="EMBL" id="SDQ13174.1"/>
    </source>
</evidence>
<evidence type="ECO:0000256" key="4">
    <source>
        <dbReference type="ARBA" id="ARBA00022547"/>
    </source>
</evidence>
<name>A0A1H0YD95_9BACI</name>
<keyword evidence="8 11" id="KW-0406">Ion transport</keyword>
<dbReference type="SUPFAM" id="SSF81336">
    <property type="entry name" value="F1F0 ATP synthase subunit A"/>
    <property type="match status" value="1"/>
</dbReference>
<evidence type="ECO:0000256" key="3">
    <source>
        <dbReference type="ARBA" id="ARBA00022448"/>
    </source>
</evidence>
<protein>
    <recommendedName>
        <fullName evidence="11 12">ATP synthase subunit a</fullName>
    </recommendedName>
    <alternativeName>
        <fullName evidence="11">ATP synthase F0 sector subunit a</fullName>
    </alternativeName>
    <alternativeName>
        <fullName evidence="11">F-ATPase subunit 6</fullName>
    </alternativeName>
</protein>
<evidence type="ECO:0000256" key="6">
    <source>
        <dbReference type="ARBA" id="ARBA00022781"/>
    </source>
</evidence>